<protein>
    <submittedName>
        <fullName evidence="2">Uncharacterized protein</fullName>
    </submittedName>
</protein>
<sequence length="134" mass="15255">MSLHIGSFLERGASWNIGKVEKKLCTVALHPVIAGVRLSIQGFPKQSIMKMFRFVLAMKSTQAVLIITNPLVFVWKDFLTLTVNYVIAQLSQMKLPSLTSCILICYPQAVVISVSIQMFFLISQIFHPHWKYLR</sequence>
<keyword evidence="1" id="KW-1133">Transmembrane helix</keyword>
<evidence type="ECO:0000313" key="3">
    <source>
        <dbReference type="Proteomes" id="UP001558632"/>
    </source>
</evidence>
<feature type="transmembrane region" description="Helical" evidence="1">
    <location>
        <begin position="95"/>
        <end position="122"/>
    </location>
</feature>
<dbReference type="EMBL" id="JBEUSY010000132">
    <property type="protein sequence ID" value="KAL1244631.1"/>
    <property type="molecule type" value="Genomic_DNA"/>
</dbReference>
<evidence type="ECO:0000256" key="1">
    <source>
        <dbReference type="SAM" id="Phobius"/>
    </source>
</evidence>
<keyword evidence="1" id="KW-0472">Membrane</keyword>
<dbReference type="Proteomes" id="UP001558632">
    <property type="component" value="Unassembled WGS sequence"/>
</dbReference>
<name>A0ABR3KY54_TRISP</name>
<comment type="caution">
    <text evidence="2">The sequence shown here is derived from an EMBL/GenBank/DDBJ whole genome shotgun (WGS) entry which is preliminary data.</text>
</comment>
<gene>
    <name evidence="2" type="ORF">TSPI_06335</name>
</gene>
<accession>A0ABR3KY54</accession>
<keyword evidence="3" id="KW-1185">Reference proteome</keyword>
<reference evidence="2 3" key="1">
    <citation type="submission" date="2024-07" db="EMBL/GenBank/DDBJ databases">
        <title>Enhanced genomic and transcriptomic resources for Trichinella pseudospiralis and T. spiralis underpin the discovery of pronounced molecular differences between stages and species.</title>
        <authorList>
            <person name="Pasi K.K."/>
            <person name="La Rosa G."/>
            <person name="Gomez-Morales M.A."/>
            <person name="Tosini F."/>
            <person name="Sumanam S."/>
            <person name="Young N.D."/>
            <person name="Chang B.C."/>
            <person name="Robin G.B."/>
        </authorList>
    </citation>
    <scope>NUCLEOTIDE SEQUENCE [LARGE SCALE GENOMIC DNA]</scope>
    <source>
        <strain evidence="2">ISS534</strain>
    </source>
</reference>
<organism evidence="2 3">
    <name type="scientific">Trichinella spiralis</name>
    <name type="common">Trichina worm</name>
    <dbReference type="NCBI Taxonomy" id="6334"/>
    <lineage>
        <taxon>Eukaryota</taxon>
        <taxon>Metazoa</taxon>
        <taxon>Ecdysozoa</taxon>
        <taxon>Nematoda</taxon>
        <taxon>Enoplea</taxon>
        <taxon>Dorylaimia</taxon>
        <taxon>Trichinellida</taxon>
        <taxon>Trichinellidae</taxon>
        <taxon>Trichinella</taxon>
    </lineage>
</organism>
<evidence type="ECO:0000313" key="2">
    <source>
        <dbReference type="EMBL" id="KAL1244631.1"/>
    </source>
</evidence>
<keyword evidence="1" id="KW-0812">Transmembrane</keyword>
<proteinExistence type="predicted"/>